<comment type="caution">
    <text evidence="2">The sequence shown here is derived from an EMBL/GenBank/DDBJ whole genome shotgun (WGS) entry which is preliminary data.</text>
</comment>
<evidence type="ECO:0000313" key="3">
    <source>
        <dbReference type="Proteomes" id="UP001157974"/>
    </source>
</evidence>
<gene>
    <name evidence="2" type="ORF">NDN08_006369</name>
</gene>
<feature type="transmembrane region" description="Helical" evidence="1">
    <location>
        <begin position="85"/>
        <end position="109"/>
    </location>
</feature>
<name>A0AAV8UM03_9RHOD</name>
<feature type="transmembrane region" description="Helical" evidence="1">
    <location>
        <begin position="12"/>
        <end position="37"/>
    </location>
</feature>
<keyword evidence="1" id="KW-0472">Membrane</keyword>
<dbReference type="Proteomes" id="UP001157974">
    <property type="component" value="Unassembled WGS sequence"/>
</dbReference>
<keyword evidence="1" id="KW-1133">Transmembrane helix</keyword>
<evidence type="ECO:0000256" key="1">
    <source>
        <dbReference type="SAM" id="Phobius"/>
    </source>
</evidence>
<dbReference type="EMBL" id="JAMWBK010000008">
    <property type="protein sequence ID" value="KAJ8903054.1"/>
    <property type="molecule type" value="Genomic_DNA"/>
</dbReference>
<accession>A0AAV8UM03</accession>
<feature type="transmembrane region" description="Helical" evidence="1">
    <location>
        <begin position="635"/>
        <end position="658"/>
    </location>
</feature>
<reference evidence="2 3" key="1">
    <citation type="journal article" date="2023" name="Nat. Commun.">
        <title>Origin of minicircular mitochondrial genomes in red algae.</title>
        <authorList>
            <person name="Lee Y."/>
            <person name="Cho C.H."/>
            <person name="Lee Y.M."/>
            <person name="Park S.I."/>
            <person name="Yang J.H."/>
            <person name="West J.A."/>
            <person name="Bhattacharya D."/>
            <person name="Yoon H.S."/>
        </authorList>
    </citation>
    <scope>NUCLEOTIDE SEQUENCE [LARGE SCALE GENOMIC DNA]</scope>
    <source>
        <strain evidence="2 3">CCMP1338</strain>
        <tissue evidence="2">Whole cell</tissue>
    </source>
</reference>
<organism evidence="2 3">
    <name type="scientific">Rhodosorus marinus</name>
    <dbReference type="NCBI Taxonomy" id="101924"/>
    <lineage>
        <taxon>Eukaryota</taxon>
        <taxon>Rhodophyta</taxon>
        <taxon>Stylonematophyceae</taxon>
        <taxon>Stylonematales</taxon>
        <taxon>Stylonemataceae</taxon>
        <taxon>Rhodosorus</taxon>
    </lineage>
</organism>
<sequence>MAVDLYMDPTTVNVLTDLILLVLQVAWVKLMAWLTALDLKRNLRKGNRLFSYEHWGTGAYLYFGIRKYRKLSKKSALTAEERRHFMFHSCIAFSTVIFTLALIFLHILIDYGLDFRQIPQRTGTSAAYDMVGFSPNSEYITLLNQYQNLGEDLASCVNEGKSPEDCRDSVEEVSEFVREKLREGSSFVKQLYEASSLTQVDVIEEMEISYQCADSNAINEKLNCKVVEETTDFFNGEFRYTPENAIHRKKQLRMLKLDMRAKQVVAERALVRKGAHTEELLNRLRGVDKDLSYVSFENFKDERQTATKITVEKAQVDSFAKVEAKYRLARVTTDSGVVYNGNKQGVKFRQLTRSKFGRKADEDFTFKTVVQTNVAWDVKSGVHCVSPHFRSRRDGEKFQLEISYQGQECGKYPITGNFDWCYAEDLAYEKSANEEDKPEEIRFGRQRAFGVIVLTVGDECYDEVYSAYRPFMNDDIPADQRTFTLGMSFEVLCTPEQGGRTMTCAYGSTRLYYDGENFLNEEPPEVSEEDQANGIRELDPIKAKAEISFHMAEIDGGDPSVNREVIANAKAVINEQYTELREFTDFRVMRGRLFGSLGHFAFRDTIAAYSSQIAAVQRTVGTYELVNIAVLLDEYIGGFLAVVCITGVALLLVIYRYFAERYKYRYLNFHVKVPLTITEWIHTALNDDDKFTTGSGDLNQKLEYTGNPDTLRSHRGGSIVGFFNTPEALDKTKHVDE</sequence>
<dbReference type="AlphaFoldDB" id="A0AAV8UM03"/>
<proteinExistence type="predicted"/>
<protein>
    <submittedName>
        <fullName evidence="2">Uncharacterized protein</fullName>
    </submittedName>
</protein>
<keyword evidence="3" id="KW-1185">Reference proteome</keyword>
<keyword evidence="1" id="KW-0812">Transmembrane</keyword>
<evidence type="ECO:0000313" key="2">
    <source>
        <dbReference type="EMBL" id="KAJ8903054.1"/>
    </source>
</evidence>